<feature type="domain" description="DUF6598" evidence="2">
    <location>
        <begin position="220"/>
        <end position="423"/>
    </location>
</feature>
<dbReference type="PANTHER" id="PTHR33065:SF194">
    <property type="entry name" value="DUF6598 DOMAIN-CONTAINING PROTEIN"/>
    <property type="match status" value="1"/>
</dbReference>
<reference evidence="3" key="1">
    <citation type="journal article" date="2013" name="Nature">
        <title>Draft genome of the wheat A-genome progenitor Triticum urartu.</title>
        <authorList>
            <person name="Ling H.Q."/>
            <person name="Zhao S."/>
            <person name="Liu D."/>
            <person name="Wang J."/>
            <person name="Sun H."/>
            <person name="Zhang C."/>
            <person name="Fan H."/>
            <person name="Li D."/>
            <person name="Dong L."/>
            <person name="Tao Y."/>
            <person name="Gao C."/>
            <person name="Wu H."/>
            <person name="Li Y."/>
            <person name="Cui Y."/>
            <person name="Guo X."/>
            <person name="Zheng S."/>
            <person name="Wang B."/>
            <person name="Yu K."/>
            <person name="Liang Q."/>
            <person name="Yang W."/>
            <person name="Lou X."/>
            <person name="Chen J."/>
            <person name="Feng M."/>
            <person name="Jian J."/>
            <person name="Zhang X."/>
            <person name="Luo G."/>
            <person name="Jiang Y."/>
            <person name="Liu J."/>
            <person name="Wang Z."/>
            <person name="Sha Y."/>
            <person name="Zhang B."/>
            <person name="Wu H."/>
            <person name="Tang D."/>
            <person name="Shen Q."/>
            <person name="Xue P."/>
            <person name="Zou S."/>
            <person name="Wang X."/>
            <person name="Liu X."/>
            <person name="Wang F."/>
            <person name="Yang Y."/>
            <person name="An X."/>
            <person name="Dong Z."/>
            <person name="Zhang K."/>
            <person name="Zhang X."/>
            <person name="Luo M.C."/>
            <person name="Dvorak J."/>
            <person name="Tong Y."/>
            <person name="Wang J."/>
            <person name="Yang H."/>
            <person name="Li Z."/>
            <person name="Wang D."/>
            <person name="Zhang A."/>
            <person name="Wang J."/>
        </authorList>
    </citation>
    <scope>NUCLEOTIDE SEQUENCE</scope>
</reference>
<evidence type="ECO:0000313" key="3">
    <source>
        <dbReference type="EMBL" id="EMS49670.1"/>
    </source>
</evidence>
<dbReference type="AlphaFoldDB" id="M7ZB96"/>
<evidence type="ECO:0000256" key="1">
    <source>
        <dbReference type="SAM" id="MobiDB-lite"/>
    </source>
</evidence>
<accession>M7ZB96</accession>
<organism evidence="3">
    <name type="scientific">Triticum urartu</name>
    <name type="common">Red wild einkorn</name>
    <name type="synonym">Crithodium urartu</name>
    <dbReference type="NCBI Taxonomy" id="4572"/>
    <lineage>
        <taxon>Eukaryota</taxon>
        <taxon>Viridiplantae</taxon>
        <taxon>Streptophyta</taxon>
        <taxon>Embryophyta</taxon>
        <taxon>Tracheophyta</taxon>
        <taxon>Spermatophyta</taxon>
        <taxon>Magnoliopsida</taxon>
        <taxon>Liliopsida</taxon>
        <taxon>Poales</taxon>
        <taxon>Poaceae</taxon>
        <taxon>BOP clade</taxon>
        <taxon>Pooideae</taxon>
        <taxon>Triticodae</taxon>
        <taxon>Triticeae</taxon>
        <taxon>Triticinae</taxon>
        <taxon>Triticum</taxon>
    </lineage>
</organism>
<dbReference type="EMBL" id="KD240851">
    <property type="protein sequence ID" value="EMS49670.1"/>
    <property type="molecule type" value="Genomic_DNA"/>
</dbReference>
<dbReference type="Pfam" id="PF20241">
    <property type="entry name" value="DUF6598"/>
    <property type="match status" value="1"/>
</dbReference>
<dbReference type="InterPro" id="IPR046533">
    <property type="entry name" value="DUF6598"/>
</dbReference>
<gene>
    <name evidence="3" type="ORF">TRIUR3_15125</name>
</gene>
<feature type="compositionally biased region" description="Basic and acidic residues" evidence="1">
    <location>
        <begin position="33"/>
        <end position="65"/>
    </location>
</feature>
<proteinExistence type="predicted"/>
<name>M7ZB96_TRIUA</name>
<evidence type="ECO:0000259" key="2">
    <source>
        <dbReference type="Pfam" id="PF20241"/>
    </source>
</evidence>
<dbReference type="STRING" id="4572.M7ZB96"/>
<dbReference type="OMA" id="VEATVIC"/>
<dbReference type="PANTHER" id="PTHR33065">
    <property type="entry name" value="OS07G0486400 PROTEIN"/>
    <property type="match status" value="1"/>
</dbReference>
<feature type="region of interest" description="Disordered" evidence="1">
    <location>
        <begin position="33"/>
        <end position="94"/>
    </location>
</feature>
<sequence length="638" mass="70033">MASPAAGDHHYLFVCTHGDCQLRDVVSHEFAEDHRRHHEREDDRRRSELAHAKRELEVRRTDAQRHRGRRKASSLESSSGETGCDEHVGDTTQPPSAHAVQELVDSFSNQLPGRIDDKGKSPMGIFVEAKDLVSYTRDWENSWGGEFGSFEYYSNLRTTHLVLALRASEPCSSHADPPHLMQVSRLACRSSPSESQRSMMLLSGHSRSMAWWAPETPGGINATDPLLTLTGPSRAIVFTGPVDVEIQLRLKGRTTEHEDKDLISKVLVYGRDPSDKFADAGIGNHDIMHSSCSSELCSLQVTSALLAGAVEATVICAKVIQGRWPKNLGIRIVARSASIDEDLVLLDARDGTFRVDLADGIIALSRHVVCVEKDGRLKLCIEAYSKRSGCMYEKSDVTELVPKRSSASLGRCKLAFCTVQFTVPQSPHLSDAHSSKRPGMPAYDGISESYKLTGHYKSRGNFCVAVTQEFQEYRTAFHQRVYQVRMYEGVGETMLVTQFILGLKEEIHSAVEIQLPSTIAIATQYALQVLAGGDKRRSGVVSDTSTTAGLSGMEQRGLAGGRVMMDERRMVAWSGVVVASTVAVAASYPAAVLVEECAGLLGVPYPGGQLCCLDIFNVISAWSGATLPRHHCKRKQQH</sequence>
<protein>
    <recommendedName>
        <fullName evidence="2">DUF6598 domain-containing protein</fullName>
    </recommendedName>
</protein>